<evidence type="ECO:0000256" key="2">
    <source>
        <dbReference type="ARBA" id="ARBA00006661"/>
    </source>
</evidence>
<keyword evidence="3" id="KW-0227">DNA damage</keyword>
<evidence type="ECO:0000256" key="6">
    <source>
        <dbReference type="ARBA" id="ARBA00023242"/>
    </source>
</evidence>
<keyword evidence="4" id="KW-0233">DNA recombination</keyword>
<reference evidence="8 9" key="1">
    <citation type="journal article" date="2019" name="PLoS Negl. Trop. Dis.">
        <title>Whole genome sequencing of Entamoeba nuttalli reveals mammalian host-related molecular signatures and a novel octapeptide-repeat surface protein.</title>
        <authorList>
            <person name="Tanaka M."/>
            <person name="Makiuchi T."/>
            <person name="Komiyama T."/>
            <person name="Shiina T."/>
            <person name="Osaki K."/>
            <person name="Tachibana H."/>
        </authorList>
    </citation>
    <scope>NUCLEOTIDE SEQUENCE [LARGE SCALE GENOMIC DNA]</scope>
    <source>
        <strain evidence="8 9">P19-061405</strain>
    </source>
</reference>
<keyword evidence="9" id="KW-1185">Reference proteome</keyword>
<evidence type="ECO:0000256" key="1">
    <source>
        <dbReference type="ARBA" id="ARBA00004123"/>
    </source>
</evidence>
<evidence type="ECO:0000313" key="8">
    <source>
        <dbReference type="EMBL" id="GAB1220556.1"/>
    </source>
</evidence>
<comment type="subcellular location">
    <subcellularLocation>
        <location evidence="1">Nucleus</location>
    </subcellularLocation>
</comment>
<dbReference type="Proteomes" id="UP001628156">
    <property type="component" value="Unassembled WGS sequence"/>
</dbReference>
<proteinExistence type="inferred from homology"/>
<evidence type="ECO:0000256" key="5">
    <source>
        <dbReference type="ARBA" id="ARBA00023204"/>
    </source>
</evidence>
<keyword evidence="6" id="KW-0539">Nucleus</keyword>
<gene>
    <name evidence="8" type="ORF">ENUP19_0054G0132</name>
</gene>
<dbReference type="InterPro" id="IPR018574">
    <property type="entry name" value="Structure-sp_endonuc_su_Slx4"/>
</dbReference>
<name>A0ABQ0DCH7_9EUKA</name>
<evidence type="ECO:0000256" key="4">
    <source>
        <dbReference type="ARBA" id="ARBA00023172"/>
    </source>
</evidence>
<sequence length="468" mass="54689">MNERKTQAIEEIEIIDDNEIEIHDDVSDQEWISAVLNHPVFGHPKTPEVVCVGSIDPERRKLEGIKLFGDTEIPETSKKEEIVLGENSTCLLVDIPLISNIRKGKTFYGIDEMKQVTGIQDGEQEAIQSLDKKESVNTDEQKNVVITEEKSTYLEEEEIPFSQRTTICDDGIKTYYNKNNNQLEEVHDFIEIEARSQRYCREELSIIEKENTQRLASQTFDNKSSFLLHSIFNHPKNDFLSQDVYINKFDEDEEQQPVISQRIINHLEKKDVQPECIITLENVNKSSESDFLKRKLEILEWFDKELASLINEKERRLRQLEIESFLSPIPSQPISKTSSFNVNEQKNKTKNEVTHITQLNTPLKGVNESPINNDYGKQKEETKPKKKYGKKWKRFKEEREITEWFKNQPIYEDILMYNAIDIDDCIYLFKTAGYLVTKKFLKEYFEKNGVNYYDAARENANKRGAGNF</sequence>
<evidence type="ECO:0000256" key="7">
    <source>
        <dbReference type="ARBA" id="ARBA00029496"/>
    </source>
</evidence>
<protein>
    <recommendedName>
        <fullName evidence="7">Structure-specific endonuclease subunit SLX4</fullName>
    </recommendedName>
</protein>
<comment type="similarity">
    <text evidence="2">Belongs to the SLX4 family.</text>
</comment>
<accession>A0ABQ0DCH7</accession>
<keyword evidence="5" id="KW-0234">DNA repair</keyword>
<comment type="caution">
    <text evidence="8">The sequence shown here is derived from an EMBL/GenBank/DDBJ whole genome shotgun (WGS) entry which is preliminary data.</text>
</comment>
<evidence type="ECO:0000313" key="9">
    <source>
        <dbReference type="Proteomes" id="UP001628156"/>
    </source>
</evidence>
<organism evidence="8 9">
    <name type="scientific">Entamoeba nuttalli</name>
    <dbReference type="NCBI Taxonomy" id="412467"/>
    <lineage>
        <taxon>Eukaryota</taxon>
        <taxon>Amoebozoa</taxon>
        <taxon>Evosea</taxon>
        <taxon>Archamoebae</taxon>
        <taxon>Mastigamoebida</taxon>
        <taxon>Entamoebidae</taxon>
        <taxon>Entamoeba</taxon>
    </lineage>
</organism>
<dbReference type="EMBL" id="BAAFRS010000054">
    <property type="protein sequence ID" value="GAB1220556.1"/>
    <property type="molecule type" value="Genomic_DNA"/>
</dbReference>
<evidence type="ECO:0000256" key="3">
    <source>
        <dbReference type="ARBA" id="ARBA00022763"/>
    </source>
</evidence>
<dbReference type="Pfam" id="PF09494">
    <property type="entry name" value="Slx4"/>
    <property type="match status" value="1"/>
</dbReference>